<reference evidence="2" key="1">
    <citation type="submission" date="2021-02" db="EMBL/GenBank/DDBJ databases">
        <authorList>
            <person name="Bekaert M."/>
        </authorList>
    </citation>
    <scope>NUCLEOTIDE SEQUENCE</scope>
    <source>
        <strain evidence="2">IoA-00</strain>
    </source>
</reference>
<protein>
    <submittedName>
        <fullName evidence="2">(salmon louse) hypothetical protein</fullName>
    </submittedName>
</protein>
<accession>A0A7R8CU24</accession>
<dbReference type="EMBL" id="HG994582">
    <property type="protein sequence ID" value="CAF2894683.1"/>
    <property type="molecule type" value="Genomic_DNA"/>
</dbReference>
<gene>
    <name evidence="2" type="ORF">LSAA_7635</name>
</gene>
<evidence type="ECO:0000313" key="2">
    <source>
        <dbReference type="EMBL" id="CAF2894683.1"/>
    </source>
</evidence>
<organism evidence="2 3">
    <name type="scientific">Lepeophtheirus salmonis</name>
    <name type="common">Salmon louse</name>
    <name type="synonym">Caligus salmonis</name>
    <dbReference type="NCBI Taxonomy" id="72036"/>
    <lineage>
        <taxon>Eukaryota</taxon>
        <taxon>Metazoa</taxon>
        <taxon>Ecdysozoa</taxon>
        <taxon>Arthropoda</taxon>
        <taxon>Crustacea</taxon>
        <taxon>Multicrustacea</taxon>
        <taxon>Hexanauplia</taxon>
        <taxon>Copepoda</taxon>
        <taxon>Siphonostomatoida</taxon>
        <taxon>Caligidae</taxon>
        <taxon>Lepeophtheirus</taxon>
    </lineage>
</organism>
<dbReference type="Proteomes" id="UP000675881">
    <property type="component" value="Chromosome 3"/>
</dbReference>
<evidence type="ECO:0000256" key="1">
    <source>
        <dbReference type="SAM" id="MobiDB-lite"/>
    </source>
</evidence>
<keyword evidence="3" id="KW-1185">Reference proteome</keyword>
<feature type="region of interest" description="Disordered" evidence="1">
    <location>
        <begin position="56"/>
        <end position="122"/>
    </location>
</feature>
<dbReference type="AlphaFoldDB" id="A0A7R8CU24"/>
<proteinExistence type="predicted"/>
<feature type="compositionally biased region" description="Acidic residues" evidence="1">
    <location>
        <begin position="78"/>
        <end position="90"/>
    </location>
</feature>
<feature type="compositionally biased region" description="Basic and acidic residues" evidence="1">
    <location>
        <begin position="67"/>
        <end position="77"/>
    </location>
</feature>
<evidence type="ECO:0000313" key="3">
    <source>
        <dbReference type="Proteomes" id="UP000675881"/>
    </source>
</evidence>
<name>A0A7R8CU24_LEPSM</name>
<dbReference type="OrthoDB" id="1935146at2759"/>
<sequence>MDDTGFYISATPQEEEDVAIQMETSFEASQETLENKRKKEENETVEKSLEAFLFGNTYNPLNDEESKENKGLKRLESSDENSDDEDEEEKSDGRRQVAWSDEDDDIQTEAVGLPKYVPNRDSKNSYSKELKEKFVSLNWCTKVGGFRSSHCNTTIAFKNAFTNRSLCS</sequence>